<dbReference type="NCBIfam" id="TIGR03293">
    <property type="entry name" value="PhnG_redo"/>
    <property type="match status" value="1"/>
</dbReference>
<organism evidence="1 2">
    <name type="scientific">Rhodopseudomonas pseudopalustris</name>
    <dbReference type="NCBI Taxonomy" id="1513892"/>
    <lineage>
        <taxon>Bacteria</taxon>
        <taxon>Pseudomonadati</taxon>
        <taxon>Pseudomonadota</taxon>
        <taxon>Alphaproteobacteria</taxon>
        <taxon>Hyphomicrobiales</taxon>
        <taxon>Nitrobacteraceae</taxon>
        <taxon>Rhodopseudomonas</taxon>
    </lineage>
</organism>
<evidence type="ECO:0000313" key="1">
    <source>
        <dbReference type="EMBL" id="SEP29227.1"/>
    </source>
</evidence>
<dbReference type="GO" id="GO:0019634">
    <property type="term" value="P:organic phosphonate metabolic process"/>
    <property type="evidence" value="ECO:0007669"/>
    <property type="project" value="InterPro"/>
</dbReference>
<reference evidence="2" key="1">
    <citation type="submission" date="2016-10" db="EMBL/GenBank/DDBJ databases">
        <authorList>
            <person name="Varghese N."/>
            <person name="Submissions S."/>
        </authorList>
    </citation>
    <scope>NUCLEOTIDE SEQUENCE [LARGE SCALE GENOMIC DNA]</scope>
    <source>
        <strain evidence="2">DSM 123</strain>
    </source>
</reference>
<protein>
    <submittedName>
        <fullName evidence="1">Alpha-D-ribose 1-methylphosphonate 5-triphosphate synthase subunit PhnG</fullName>
    </submittedName>
</protein>
<dbReference type="GO" id="GO:0015716">
    <property type="term" value="P:organic phosphonate transport"/>
    <property type="evidence" value="ECO:0007669"/>
    <property type="project" value="InterPro"/>
</dbReference>
<keyword evidence="2" id="KW-1185">Reference proteome</keyword>
<dbReference type="InterPro" id="IPR009609">
    <property type="entry name" value="Phosphonate_metab_PhnG"/>
</dbReference>
<accession>A0A1H8WP59</accession>
<sequence length="167" mass="17989">MKLSNITYNFRQTIAKMMPTETIQQTRQAAMAVLVHAAADDIAARLSDLELPASMALREPENGLVMVRGRIGGDGSAFNLGEATVTRAAVRLASGECGFGYTLGRDRDKARLIALCDALIQTADYAATIEANVLAPLRAEQAAERQRKAEQTAATKVDFYTLVRGEG</sequence>
<proteinExistence type="predicted"/>
<dbReference type="Pfam" id="PF06754">
    <property type="entry name" value="PhnG"/>
    <property type="match status" value="1"/>
</dbReference>
<dbReference type="Proteomes" id="UP000199615">
    <property type="component" value="Unassembled WGS sequence"/>
</dbReference>
<gene>
    <name evidence="1" type="ORF">SAMN05444123_11341</name>
</gene>
<dbReference type="AlphaFoldDB" id="A0A1H8WP59"/>
<dbReference type="EMBL" id="FODT01000013">
    <property type="protein sequence ID" value="SEP29227.1"/>
    <property type="molecule type" value="Genomic_DNA"/>
</dbReference>
<evidence type="ECO:0000313" key="2">
    <source>
        <dbReference type="Proteomes" id="UP000199615"/>
    </source>
</evidence>
<name>A0A1H8WP59_9BRAD</name>